<dbReference type="InterPro" id="IPR009081">
    <property type="entry name" value="PP-bd_ACP"/>
</dbReference>
<dbReference type="InterPro" id="IPR036736">
    <property type="entry name" value="ACP-like_sf"/>
</dbReference>
<evidence type="ECO:0000256" key="2">
    <source>
        <dbReference type="ARBA" id="ARBA00022553"/>
    </source>
</evidence>
<dbReference type="RefSeq" id="WP_260725531.1">
    <property type="nucleotide sequence ID" value="NZ_BAAABS010000059.1"/>
</dbReference>
<evidence type="ECO:0000313" key="5">
    <source>
        <dbReference type="Proteomes" id="UP001058271"/>
    </source>
</evidence>
<sequence>MASVDTALIERTVTSFGGVRDAVAAKVSDISGDDGLVVWMEPEPDAPPIDYRSLRAFLLEQLPRDSVPRRLVPLEHLPRDADGRPDRGKLLTPSWISASVHSLRLLPDSVESRIAGLWAEVLPATDIEVDENFFDLGGSSHAAVLMLARCEAEFDAALPMQNFFERPTIEHLAELLRDGVPHTCMLQVGAGPKRPFICVYPGTGVQGLRLLSRSDPDRPFLTITPHGYSGTAPPIDSFDELIEHYLAEILAVQPHGPYHLGGHCASAIVAYEIASRLAARGETIATFLAIKAAPGFDLAKAKGPEFFLLDELFASAAEGSAAKRIEAFVLAEAEELRSPQRQAAALARMRPMVADLHRELLDTAALASDHGFERFAGLVDSWAWYLVTAGGHRCEPSAFPVDVIAYHGDRRDLTAAWSRTSGHVATAHLFDSDEPFEAPEFARWLTALLDERDSRS</sequence>
<feature type="domain" description="Carrier" evidence="3">
    <location>
        <begin position="105"/>
        <end position="180"/>
    </location>
</feature>
<dbReference type="InterPro" id="IPR045851">
    <property type="entry name" value="AMP-bd_C_sf"/>
</dbReference>
<dbReference type="Gene3D" id="3.30.300.30">
    <property type="match status" value="1"/>
</dbReference>
<dbReference type="Proteomes" id="UP001058271">
    <property type="component" value="Chromosome"/>
</dbReference>
<dbReference type="InterPro" id="IPR001031">
    <property type="entry name" value="Thioesterase"/>
</dbReference>
<name>A0ABY5Z5W3_9ACTN</name>
<organism evidence="4 5">
    <name type="scientific">Dactylosporangium roseum</name>
    <dbReference type="NCBI Taxonomy" id="47989"/>
    <lineage>
        <taxon>Bacteria</taxon>
        <taxon>Bacillati</taxon>
        <taxon>Actinomycetota</taxon>
        <taxon>Actinomycetes</taxon>
        <taxon>Micromonosporales</taxon>
        <taxon>Micromonosporaceae</taxon>
        <taxon>Dactylosporangium</taxon>
    </lineage>
</organism>
<reference evidence="4" key="1">
    <citation type="submission" date="2021-04" db="EMBL/GenBank/DDBJ databases">
        <title>Biosynthetic gene clusters of Dactylosporangioum roseum.</title>
        <authorList>
            <person name="Hartkoorn R.C."/>
            <person name="Beaudoing E."/>
            <person name="Hot D."/>
            <person name="Moureu S."/>
        </authorList>
    </citation>
    <scope>NUCLEOTIDE SEQUENCE</scope>
    <source>
        <strain evidence="4">NRRL B-16295</strain>
    </source>
</reference>
<dbReference type="Pfam" id="PF00550">
    <property type="entry name" value="PP-binding"/>
    <property type="match status" value="1"/>
</dbReference>
<keyword evidence="2" id="KW-0597">Phosphoprotein</keyword>
<dbReference type="SMART" id="SM00823">
    <property type="entry name" value="PKS_PP"/>
    <property type="match status" value="1"/>
</dbReference>
<gene>
    <name evidence="4" type="ORF">Drose_34995</name>
</gene>
<evidence type="ECO:0000259" key="3">
    <source>
        <dbReference type="PROSITE" id="PS50075"/>
    </source>
</evidence>
<dbReference type="InterPro" id="IPR029058">
    <property type="entry name" value="AB_hydrolase_fold"/>
</dbReference>
<dbReference type="PANTHER" id="PTHR45527:SF1">
    <property type="entry name" value="FATTY ACID SYNTHASE"/>
    <property type="match status" value="1"/>
</dbReference>
<dbReference type="Gene3D" id="3.40.50.1820">
    <property type="entry name" value="alpha/beta hydrolase"/>
    <property type="match status" value="1"/>
</dbReference>
<accession>A0ABY5Z5W3</accession>
<dbReference type="Gene3D" id="1.10.1200.10">
    <property type="entry name" value="ACP-like"/>
    <property type="match status" value="1"/>
</dbReference>
<protein>
    <recommendedName>
        <fullName evidence="3">Carrier domain-containing protein</fullName>
    </recommendedName>
</protein>
<evidence type="ECO:0000313" key="4">
    <source>
        <dbReference type="EMBL" id="UWZ36207.1"/>
    </source>
</evidence>
<dbReference type="PROSITE" id="PS50075">
    <property type="entry name" value="CARRIER"/>
    <property type="match status" value="1"/>
</dbReference>
<dbReference type="InterPro" id="IPR020806">
    <property type="entry name" value="PKS_PP-bd"/>
</dbReference>
<dbReference type="PANTHER" id="PTHR45527">
    <property type="entry name" value="NONRIBOSOMAL PEPTIDE SYNTHETASE"/>
    <property type="match status" value="1"/>
</dbReference>
<proteinExistence type="predicted"/>
<keyword evidence="1" id="KW-0596">Phosphopantetheine</keyword>
<evidence type="ECO:0000256" key="1">
    <source>
        <dbReference type="ARBA" id="ARBA00022450"/>
    </source>
</evidence>
<dbReference type="SUPFAM" id="SSF56801">
    <property type="entry name" value="Acetyl-CoA synthetase-like"/>
    <property type="match status" value="1"/>
</dbReference>
<dbReference type="Pfam" id="PF00975">
    <property type="entry name" value="Thioesterase"/>
    <property type="match status" value="1"/>
</dbReference>
<dbReference type="EMBL" id="CP073721">
    <property type="protein sequence ID" value="UWZ36207.1"/>
    <property type="molecule type" value="Genomic_DNA"/>
</dbReference>
<dbReference type="SUPFAM" id="SSF53474">
    <property type="entry name" value="alpha/beta-Hydrolases"/>
    <property type="match status" value="1"/>
</dbReference>
<dbReference type="SUPFAM" id="SSF47336">
    <property type="entry name" value="ACP-like"/>
    <property type="match status" value="1"/>
</dbReference>
<keyword evidence="5" id="KW-1185">Reference proteome</keyword>